<evidence type="ECO:0000313" key="2">
    <source>
        <dbReference type="EMBL" id="SVD24239.1"/>
    </source>
</evidence>
<accession>A0A382TQ88</accession>
<evidence type="ECO:0000256" key="1">
    <source>
        <dbReference type="SAM" id="MobiDB-lite"/>
    </source>
</evidence>
<feature type="region of interest" description="Disordered" evidence="1">
    <location>
        <begin position="1"/>
        <end position="20"/>
    </location>
</feature>
<sequence>KGYAGKTQSGDDLENMLLTRGKGGDKSDSYKAFAANMKDVFDEYEKAVPKKHRGYFKGDLLYFNKPDLVSGAYRFKPNLVQYTVQADSDLGKRIAKSKSGIVIHRVVGPDGTEGPLSHDDYSFEGHEVLILPPVTTQEAPQVDTTSIKNLSGIINKNGAAIDALLNKSTLQNMKVSDFSNILYTYTNRCVDDNCLTNLGKDFVQWLSGSKVSRIKQGKIIEYIKQNMKGMNALWQTVSGIMRVKDDIIGQLEQQPADVKASIGNKPGGEGYVLAHPGGDMKLVNRGNFSAANRAIKREG</sequence>
<protein>
    <submittedName>
        <fullName evidence="2">Uncharacterized protein</fullName>
    </submittedName>
</protein>
<dbReference type="InterPro" id="IPR046234">
    <property type="entry name" value="DUF6267"/>
</dbReference>
<dbReference type="EMBL" id="UINC01138352">
    <property type="protein sequence ID" value="SVD24239.1"/>
    <property type="molecule type" value="Genomic_DNA"/>
</dbReference>
<dbReference type="Pfam" id="PF19782">
    <property type="entry name" value="DUF6267"/>
    <property type="match status" value="1"/>
</dbReference>
<feature type="non-terminal residue" evidence="2">
    <location>
        <position position="1"/>
    </location>
</feature>
<feature type="non-terminal residue" evidence="2">
    <location>
        <position position="299"/>
    </location>
</feature>
<feature type="compositionally biased region" description="Polar residues" evidence="1">
    <location>
        <begin position="1"/>
        <end position="10"/>
    </location>
</feature>
<organism evidence="2">
    <name type="scientific">marine metagenome</name>
    <dbReference type="NCBI Taxonomy" id="408172"/>
    <lineage>
        <taxon>unclassified sequences</taxon>
        <taxon>metagenomes</taxon>
        <taxon>ecological metagenomes</taxon>
    </lineage>
</organism>
<reference evidence="2" key="1">
    <citation type="submission" date="2018-05" db="EMBL/GenBank/DDBJ databases">
        <authorList>
            <person name="Lanie J.A."/>
            <person name="Ng W.-L."/>
            <person name="Kazmierczak K.M."/>
            <person name="Andrzejewski T.M."/>
            <person name="Davidsen T.M."/>
            <person name="Wayne K.J."/>
            <person name="Tettelin H."/>
            <person name="Glass J.I."/>
            <person name="Rusch D."/>
            <person name="Podicherti R."/>
            <person name="Tsui H.-C.T."/>
            <person name="Winkler M.E."/>
        </authorList>
    </citation>
    <scope>NUCLEOTIDE SEQUENCE</scope>
</reference>
<name>A0A382TQ88_9ZZZZ</name>
<proteinExistence type="predicted"/>
<gene>
    <name evidence="2" type="ORF">METZ01_LOCUS377093</name>
</gene>
<dbReference type="AlphaFoldDB" id="A0A382TQ88"/>